<dbReference type="Proteomes" id="UP000288805">
    <property type="component" value="Unassembled WGS sequence"/>
</dbReference>
<evidence type="ECO:0000256" key="1">
    <source>
        <dbReference type="SAM" id="Coils"/>
    </source>
</evidence>
<feature type="compositionally biased region" description="Low complexity" evidence="2">
    <location>
        <begin position="194"/>
        <end position="203"/>
    </location>
</feature>
<dbReference type="EMBL" id="QGNW01000098">
    <property type="protein sequence ID" value="RVW97717.1"/>
    <property type="molecule type" value="Genomic_DNA"/>
</dbReference>
<protein>
    <recommendedName>
        <fullName evidence="3">C2 NT-type domain-containing protein</fullName>
    </recommendedName>
</protein>
<feature type="coiled-coil region" evidence="1">
    <location>
        <begin position="558"/>
        <end position="728"/>
    </location>
</feature>
<evidence type="ECO:0000313" key="4">
    <source>
        <dbReference type="EMBL" id="RVW97717.1"/>
    </source>
</evidence>
<proteinExistence type="predicted"/>
<feature type="region of interest" description="Disordered" evidence="2">
    <location>
        <begin position="1433"/>
        <end position="1469"/>
    </location>
</feature>
<dbReference type="PANTHER" id="PTHR47270:SF13">
    <property type="entry name" value="HEAVY CHAIN-LIKE PROTEIN, PUTATIVE-RELATED"/>
    <property type="match status" value="1"/>
</dbReference>
<dbReference type="InterPro" id="IPR019448">
    <property type="entry name" value="NT-C2"/>
</dbReference>
<accession>A0A438ILX4</accession>
<evidence type="ECO:0000259" key="3">
    <source>
        <dbReference type="PROSITE" id="PS51840"/>
    </source>
</evidence>
<dbReference type="PROSITE" id="PS51840">
    <property type="entry name" value="C2_NT"/>
    <property type="match status" value="1"/>
</dbReference>
<name>A0A438ILX4_VITVI</name>
<comment type="caution">
    <text evidence="4">The sequence shown here is derived from an EMBL/GenBank/DDBJ whole genome shotgun (WGS) entry which is preliminary data.</text>
</comment>
<evidence type="ECO:0000256" key="2">
    <source>
        <dbReference type="SAM" id="MobiDB-lite"/>
    </source>
</evidence>
<reference evidence="4 5" key="1">
    <citation type="journal article" date="2018" name="PLoS Genet.">
        <title>Population sequencing reveals clonal diversity and ancestral inbreeding in the grapevine cultivar Chardonnay.</title>
        <authorList>
            <person name="Roach M.J."/>
            <person name="Johnson D.L."/>
            <person name="Bohlmann J."/>
            <person name="van Vuuren H.J."/>
            <person name="Jones S.J."/>
            <person name="Pretorius I.S."/>
            <person name="Schmidt S.A."/>
            <person name="Borneman A.R."/>
        </authorList>
    </citation>
    <scope>NUCLEOTIDE SEQUENCE [LARGE SCALE GENOMIC DNA]</scope>
    <source>
        <strain evidence="5">cv. Chardonnay</strain>
        <tissue evidence="4">Leaf</tissue>
    </source>
</reference>
<feature type="coiled-coil region" evidence="1">
    <location>
        <begin position="1099"/>
        <end position="1222"/>
    </location>
</feature>
<keyword evidence="1" id="KW-0175">Coiled coil</keyword>
<sequence>MKGEKERESEGKRRKMFRLHRHKPDKSGHRFHFNFSGFQALQVPKGWDKLCVSIISVETGRTTTKTGKSSVRTGNCRWTETLSDSIWIPQDDASKEVEQCLFKLVVAMGSSRSGILGEATVNLASYMSSKASFLLSLPLEKCHHGTTLQVKIQCLTPRTTLRDEQWQNTNSHMEDSSAEYDDLENISDVSDSTFTRSIGSSSSNQFDSTYHPGETGGKDTSRSASGSHRSFDSMEGSLGRENLSPQNPFTGVMNDLIGKQDSTSSNSSSLFGSYPANDISRSNRSSFNSKVSSSGSHLQNQRDDFGRVSHAIATSPLRNAGSCKDLEAAEGTFEELRAEARMWEQNARKLMHDLEILRKEFSNQSKNQADLGMELAASHTECNRLRQEIEQLNFLLEELTVRQKDTENLKLQAQNMNNIQQELEDEIKFQKESNANLTIQLKKTQESNIELVSVLQEMEEMIEKQQMEITDLSMLKSKFDVDEFSLGHEDWGKHPIADLHAEFEPEDTSTLELQLEQLLESQKNLESSIHYLQNTLEEKNHEIEIERDLKAQALLDCQEEWKCKLAAKEEDIISLETKLSEAIHALNVKETGPQNGGDHNLIKEIEALKVKVQELERDCVELTDENLSLHFKIKESSKDLMTCAASFKSLSKELNQKEILVEEVTANNFQLQCTDLNNKCTDLELQLQIFKDKACHLDSELYNCHTKAEEQEIEIAALQQQLKFYQEETETKTHLADVSISLENSESHAAIERSRILSELCEQLQLSLANIKKQQYNLYSPENTECKYGVYSPKFLKNTELITQKAQVESILNNLIQLNKLFEAKTTESEDELQSREGIRARNTNDNLVQDELVCNDLKENDLPFSCQGSSSLNIELESEFTDLSKELLVKICEIDKLKANHLLKEEEIVAVRHCQRDLETQISNLQAEKLSSNKILERKSLELESSKDELELHLSELEEENVQLSERISGLEAQLRYFTDERESGRLVLQNSESHAKNLQDEIRRLETEMQAQKVDMKQKLQDMQKRWLESQEECEYLKQANPKLQATAESLIEECSSLQKSNGELRKQKLEMYERCTVLEAKLRESQEYFLYCSRKIEDLEETLSSTLEEISVKEKTLNTELETLVQENRNHKEKLAVEENLLNQMYLEKTVEVEDLKREIAHLSEQISATQDEREQTASEAVLEVSCLRADKAKLEAALQEVKEKFTNSENKLNTVRVESETKLMGLVSELAATRQNQEVLAADHAKLLGLLAEVKSNEEKLKGTINRVGLKLKTSEYEMQQQTEEISSLKMQLQKTALLQDEVLALKRSLNEAKFENERLEASLQLQSADYEDLKAEKISFIQKISSMQAAVSELEDCKSSKVALEEKILRLEGDLTAREALCARDAEMKNELGRIKRTNSQFRWKIKYLEEEKEECLNRTQALEEELKKKKEVNQDQSESSTRNFPVSPESNSMGTPTNDKLNPLETKEHDIIQVDNYCSGSSHVIEDPMPKIQLLENRLSEALETNEMYRVQLKSLLSGEQSNHSYADKKVRDEGGVKKEGYKDKVSSLEAELREIQERYSHMSLKYAEVEAEREELVMKLKTVNSRSWF</sequence>
<feature type="coiled-coil region" evidence="1">
    <location>
        <begin position="326"/>
        <end position="475"/>
    </location>
</feature>
<feature type="coiled-coil region" evidence="1">
    <location>
        <begin position="1276"/>
        <end position="1379"/>
    </location>
</feature>
<feature type="region of interest" description="Disordered" evidence="2">
    <location>
        <begin position="194"/>
        <end position="302"/>
    </location>
</feature>
<feature type="domain" description="C2 NT-type" evidence="3">
    <location>
        <begin position="21"/>
        <end position="156"/>
    </location>
</feature>
<dbReference type="Pfam" id="PF10358">
    <property type="entry name" value="NT-C2"/>
    <property type="match status" value="1"/>
</dbReference>
<feature type="coiled-coil region" evidence="1">
    <location>
        <begin position="1545"/>
        <end position="1593"/>
    </location>
</feature>
<dbReference type="PANTHER" id="PTHR47270">
    <property type="entry name" value="PROTEIN MLP1-LIKE"/>
    <property type="match status" value="1"/>
</dbReference>
<feature type="compositionally biased region" description="Polar residues" evidence="2">
    <location>
        <begin position="1440"/>
        <end position="1466"/>
    </location>
</feature>
<evidence type="ECO:0000313" key="5">
    <source>
        <dbReference type="Proteomes" id="UP000288805"/>
    </source>
</evidence>
<feature type="coiled-coil region" evidence="1">
    <location>
        <begin position="934"/>
        <end position="1070"/>
    </location>
</feature>
<gene>
    <name evidence="4" type="ORF">CK203_028110</name>
</gene>
<feature type="compositionally biased region" description="Low complexity" evidence="2">
    <location>
        <begin position="262"/>
        <end position="273"/>
    </location>
</feature>
<feature type="compositionally biased region" description="Low complexity" evidence="2">
    <location>
        <begin position="280"/>
        <end position="296"/>
    </location>
</feature>
<organism evidence="4 5">
    <name type="scientific">Vitis vinifera</name>
    <name type="common">Grape</name>
    <dbReference type="NCBI Taxonomy" id="29760"/>
    <lineage>
        <taxon>Eukaryota</taxon>
        <taxon>Viridiplantae</taxon>
        <taxon>Streptophyta</taxon>
        <taxon>Embryophyta</taxon>
        <taxon>Tracheophyta</taxon>
        <taxon>Spermatophyta</taxon>
        <taxon>Magnoliopsida</taxon>
        <taxon>eudicotyledons</taxon>
        <taxon>Gunneridae</taxon>
        <taxon>Pentapetalae</taxon>
        <taxon>rosids</taxon>
        <taxon>Vitales</taxon>
        <taxon>Vitaceae</taxon>
        <taxon>Viteae</taxon>
        <taxon>Vitis</taxon>
    </lineage>
</organism>